<dbReference type="GO" id="GO:0016989">
    <property type="term" value="F:sigma factor antagonist activity"/>
    <property type="evidence" value="ECO:0007669"/>
    <property type="project" value="TreeGrafter"/>
</dbReference>
<name>A0A9E8SMG5_9BACT</name>
<dbReference type="Pfam" id="PF04773">
    <property type="entry name" value="FecR"/>
    <property type="match status" value="1"/>
</dbReference>
<reference evidence="3" key="1">
    <citation type="submission" date="2022-11" db="EMBL/GenBank/DDBJ databases">
        <title>Dyadobacter pollutisoli sp. nov., isolated from plastic dumped soil.</title>
        <authorList>
            <person name="Kim J.M."/>
            <person name="Kim K.R."/>
            <person name="Lee J.K."/>
            <person name="Hao L."/>
            <person name="Jeon C.O."/>
        </authorList>
    </citation>
    <scope>NUCLEOTIDE SEQUENCE</scope>
    <source>
        <strain evidence="3">U1</strain>
    </source>
</reference>
<dbReference type="Gene3D" id="2.60.120.1440">
    <property type="match status" value="1"/>
</dbReference>
<evidence type="ECO:0000313" key="3">
    <source>
        <dbReference type="EMBL" id="WAC14103.1"/>
    </source>
</evidence>
<dbReference type="InterPro" id="IPR006860">
    <property type="entry name" value="FecR"/>
</dbReference>
<dbReference type="PANTHER" id="PTHR30273:SF2">
    <property type="entry name" value="PROTEIN FECR"/>
    <property type="match status" value="1"/>
</dbReference>
<dbReference type="Pfam" id="PF16344">
    <property type="entry name" value="FecR_C"/>
    <property type="match status" value="1"/>
</dbReference>
<proteinExistence type="predicted"/>
<feature type="domain" description="FecR protein" evidence="1">
    <location>
        <begin position="126"/>
        <end position="211"/>
    </location>
</feature>
<feature type="domain" description="Protein FecR C-terminal" evidence="2">
    <location>
        <begin position="261"/>
        <end position="328"/>
    </location>
</feature>
<gene>
    <name evidence="3" type="ORF">ON006_09090</name>
</gene>
<dbReference type="AlphaFoldDB" id="A0A9E8SMG5"/>
<accession>A0A9E8SMG5</accession>
<evidence type="ECO:0000259" key="1">
    <source>
        <dbReference type="Pfam" id="PF04773"/>
    </source>
</evidence>
<protein>
    <submittedName>
        <fullName evidence="3">FecR domain-containing protein</fullName>
    </submittedName>
</protein>
<dbReference type="InterPro" id="IPR032508">
    <property type="entry name" value="FecR_C"/>
</dbReference>
<evidence type="ECO:0000259" key="2">
    <source>
        <dbReference type="Pfam" id="PF16344"/>
    </source>
</evidence>
<dbReference type="KEGG" id="dpf:ON006_09090"/>
<dbReference type="RefSeq" id="WP_244818791.1">
    <property type="nucleotide sequence ID" value="NZ_CP112998.1"/>
</dbReference>
<sequence length="351" mass="38914">MSREKFAALLEKYQEGRCSDQEKELVEYWFALVETNVAPKAAEHDLKGMEDRIWSQMQVEALPDFREGKPVVPLRNIFLKWSGVAASLLLVTWFFLGDRFGEMFRAGTNGAESAWVEKRNDGTGTMLITLEDSSTVELAPNSVLSFPEHFEPGQRVVALKGKGFFKIQRNAQKPFFVRSGEMVTKVLGTSFYVQNEANGLKTKVEVVTGLVSVYGADGLKGKQANPILLKPNHNATFDRETEAFSVGLAEQPRLVNADIAFQFKNAPLAIVAEQITKAWGIDIETKNPQIMNCPLTADLSGQPLFIQLDIICAALHATYKVDGTRIWISGQGCKQAKSSSFITLKPSQSNM</sequence>
<keyword evidence="4" id="KW-1185">Reference proteome</keyword>
<dbReference type="Gene3D" id="3.55.50.30">
    <property type="match status" value="1"/>
</dbReference>
<dbReference type="PANTHER" id="PTHR30273">
    <property type="entry name" value="PERIPLASMIC SIGNAL SENSOR AND SIGMA FACTOR ACTIVATOR FECR-RELATED"/>
    <property type="match status" value="1"/>
</dbReference>
<dbReference type="Proteomes" id="UP001164653">
    <property type="component" value="Chromosome"/>
</dbReference>
<evidence type="ECO:0000313" key="4">
    <source>
        <dbReference type="Proteomes" id="UP001164653"/>
    </source>
</evidence>
<dbReference type="EMBL" id="CP112998">
    <property type="protein sequence ID" value="WAC14103.1"/>
    <property type="molecule type" value="Genomic_DNA"/>
</dbReference>
<organism evidence="3 4">
    <name type="scientific">Dyadobacter pollutisoli</name>
    <dbReference type="NCBI Taxonomy" id="2910158"/>
    <lineage>
        <taxon>Bacteria</taxon>
        <taxon>Pseudomonadati</taxon>
        <taxon>Bacteroidota</taxon>
        <taxon>Cytophagia</taxon>
        <taxon>Cytophagales</taxon>
        <taxon>Spirosomataceae</taxon>
        <taxon>Dyadobacter</taxon>
    </lineage>
</organism>
<dbReference type="InterPro" id="IPR012373">
    <property type="entry name" value="Ferrdict_sens_TM"/>
</dbReference>